<dbReference type="EMBL" id="CP144751">
    <property type="protein sequence ID" value="WVZ84965.1"/>
    <property type="molecule type" value="Genomic_DNA"/>
</dbReference>
<dbReference type="SUPFAM" id="SSF101936">
    <property type="entry name" value="DNA-binding pseudobarrel domain"/>
    <property type="match status" value="1"/>
</dbReference>
<dbReference type="InterPro" id="IPR015300">
    <property type="entry name" value="DNA-bd_pseudobarrel_sf"/>
</dbReference>
<dbReference type="PANTHER" id="PTHR31920:SF135">
    <property type="entry name" value="B3 DOMAIN-CONTAINING PROTEIN OS03G0621600-RELATED"/>
    <property type="match status" value="1"/>
</dbReference>
<dbReference type="AlphaFoldDB" id="A0AAQ3U7U3"/>
<gene>
    <name evidence="7" type="ORF">U9M48_031930</name>
</gene>
<evidence type="ECO:0000256" key="4">
    <source>
        <dbReference type="ARBA" id="ARBA00023163"/>
    </source>
</evidence>
<keyword evidence="4" id="KW-0804">Transcription</keyword>
<dbReference type="Proteomes" id="UP001341281">
    <property type="component" value="Chromosome 07"/>
</dbReference>
<proteinExistence type="predicted"/>
<dbReference type="Gene3D" id="2.40.330.10">
    <property type="entry name" value="DNA-binding pseudobarrel domain"/>
    <property type="match status" value="1"/>
</dbReference>
<protein>
    <recommendedName>
        <fullName evidence="6">TF-B3 domain-containing protein</fullName>
    </recommendedName>
</protein>
<reference evidence="7 8" key="1">
    <citation type="submission" date="2024-02" db="EMBL/GenBank/DDBJ databases">
        <title>High-quality chromosome-scale genome assembly of Pensacola bahiagrass (Paspalum notatum Flugge var. saurae).</title>
        <authorList>
            <person name="Vega J.M."/>
            <person name="Podio M."/>
            <person name="Orjuela J."/>
            <person name="Siena L.A."/>
            <person name="Pessino S.C."/>
            <person name="Combes M.C."/>
            <person name="Mariac C."/>
            <person name="Albertini E."/>
            <person name="Pupilli F."/>
            <person name="Ortiz J.P.A."/>
            <person name="Leblanc O."/>
        </authorList>
    </citation>
    <scope>NUCLEOTIDE SEQUENCE [LARGE SCALE GENOMIC DNA]</scope>
    <source>
        <strain evidence="7">R1</strain>
        <tissue evidence="7">Leaf</tissue>
    </source>
</reference>
<evidence type="ECO:0000256" key="1">
    <source>
        <dbReference type="ARBA" id="ARBA00004123"/>
    </source>
</evidence>
<feature type="domain" description="TF-B3" evidence="6">
    <location>
        <begin position="1"/>
        <end position="108"/>
    </location>
</feature>
<dbReference type="PANTHER" id="PTHR31920">
    <property type="entry name" value="B3 DOMAIN-CONTAINING"/>
    <property type="match status" value="1"/>
</dbReference>
<evidence type="ECO:0000256" key="3">
    <source>
        <dbReference type="ARBA" id="ARBA00023125"/>
    </source>
</evidence>
<organism evidence="7 8">
    <name type="scientific">Paspalum notatum var. saurae</name>
    <dbReference type="NCBI Taxonomy" id="547442"/>
    <lineage>
        <taxon>Eukaryota</taxon>
        <taxon>Viridiplantae</taxon>
        <taxon>Streptophyta</taxon>
        <taxon>Embryophyta</taxon>
        <taxon>Tracheophyta</taxon>
        <taxon>Spermatophyta</taxon>
        <taxon>Magnoliopsida</taxon>
        <taxon>Liliopsida</taxon>
        <taxon>Poales</taxon>
        <taxon>Poaceae</taxon>
        <taxon>PACMAD clade</taxon>
        <taxon>Panicoideae</taxon>
        <taxon>Andropogonodae</taxon>
        <taxon>Paspaleae</taxon>
        <taxon>Paspalinae</taxon>
        <taxon>Paspalum</taxon>
    </lineage>
</organism>
<dbReference type="Pfam" id="PF02362">
    <property type="entry name" value="B3"/>
    <property type="match status" value="1"/>
</dbReference>
<evidence type="ECO:0000256" key="5">
    <source>
        <dbReference type="ARBA" id="ARBA00023242"/>
    </source>
</evidence>
<sequence>MAKQLKVLMPPSFHKLRISDHLAGCFDAAGGGGKGSGAEAARRGPTALVVSPFGGKVWRVEVGRDGDGAFLGRGWAEFLAAHGVGVGWFVVLRHEGGGALTVKAFDTSFCIKEIL</sequence>
<dbReference type="SMART" id="SM01019">
    <property type="entry name" value="B3"/>
    <property type="match status" value="1"/>
</dbReference>
<keyword evidence="3" id="KW-0238">DNA-binding</keyword>
<name>A0AAQ3U7U3_PASNO</name>
<evidence type="ECO:0000259" key="6">
    <source>
        <dbReference type="PROSITE" id="PS50863"/>
    </source>
</evidence>
<dbReference type="CDD" id="cd10017">
    <property type="entry name" value="B3_DNA"/>
    <property type="match status" value="1"/>
</dbReference>
<comment type="subcellular location">
    <subcellularLocation>
        <location evidence="1">Nucleus</location>
    </subcellularLocation>
</comment>
<keyword evidence="2" id="KW-0805">Transcription regulation</keyword>
<evidence type="ECO:0000313" key="8">
    <source>
        <dbReference type="Proteomes" id="UP001341281"/>
    </source>
</evidence>
<evidence type="ECO:0000256" key="2">
    <source>
        <dbReference type="ARBA" id="ARBA00023015"/>
    </source>
</evidence>
<keyword evidence="5" id="KW-0539">Nucleus</keyword>
<dbReference type="GO" id="GO:0003677">
    <property type="term" value="F:DNA binding"/>
    <property type="evidence" value="ECO:0007669"/>
    <property type="project" value="UniProtKB-KW"/>
</dbReference>
<keyword evidence="8" id="KW-1185">Reference proteome</keyword>
<dbReference type="GO" id="GO:0005634">
    <property type="term" value="C:nucleus"/>
    <property type="evidence" value="ECO:0007669"/>
    <property type="project" value="UniProtKB-SubCell"/>
</dbReference>
<accession>A0AAQ3U7U3</accession>
<dbReference type="PROSITE" id="PS50863">
    <property type="entry name" value="B3"/>
    <property type="match status" value="1"/>
</dbReference>
<dbReference type="InterPro" id="IPR050655">
    <property type="entry name" value="Plant_B3_domain"/>
</dbReference>
<evidence type="ECO:0000313" key="7">
    <source>
        <dbReference type="EMBL" id="WVZ84965.1"/>
    </source>
</evidence>
<dbReference type="InterPro" id="IPR003340">
    <property type="entry name" value="B3_DNA-bd"/>
</dbReference>